<dbReference type="AlphaFoldDB" id="A0A067CE92"/>
<accession>A0A067CE92</accession>
<keyword evidence="2" id="KW-0285">Flavoprotein</keyword>
<dbReference type="Gene3D" id="3.50.50.100">
    <property type="match status" value="1"/>
</dbReference>
<dbReference type="EMBL" id="KK583237">
    <property type="protein sequence ID" value="KDO24866.1"/>
    <property type="molecule type" value="Genomic_DNA"/>
</dbReference>
<dbReference type="Pfam" id="PF07992">
    <property type="entry name" value="Pyr_redox_2"/>
    <property type="match status" value="1"/>
</dbReference>
<dbReference type="SUPFAM" id="SSF51905">
    <property type="entry name" value="FAD/NAD(P)-binding domain"/>
    <property type="match status" value="1"/>
</dbReference>
<evidence type="ECO:0000256" key="3">
    <source>
        <dbReference type="ARBA" id="ARBA00022827"/>
    </source>
</evidence>
<dbReference type="InterPro" id="IPR023753">
    <property type="entry name" value="FAD/NAD-binding_dom"/>
</dbReference>
<dbReference type="GO" id="GO:0050660">
    <property type="term" value="F:flavin adenine dinucleotide binding"/>
    <property type="evidence" value="ECO:0007669"/>
    <property type="project" value="TreeGrafter"/>
</dbReference>
<feature type="non-terminal residue" evidence="6">
    <location>
        <position position="99"/>
    </location>
</feature>
<gene>
    <name evidence="6" type="ORF">SPRG_09511</name>
</gene>
<evidence type="ECO:0000256" key="4">
    <source>
        <dbReference type="ARBA" id="ARBA00023002"/>
    </source>
</evidence>
<protein>
    <recommendedName>
        <fullName evidence="5">FAD/NAD(P)-binding domain-containing protein</fullName>
    </recommendedName>
</protein>
<dbReference type="OrthoDB" id="202203at2759"/>
<evidence type="ECO:0000259" key="5">
    <source>
        <dbReference type="Pfam" id="PF07992"/>
    </source>
</evidence>
<dbReference type="Proteomes" id="UP000030745">
    <property type="component" value="Unassembled WGS sequence"/>
</dbReference>
<dbReference type="STRING" id="695850.A0A067CE92"/>
<dbReference type="PANTHER" id="PTHR43735">
    <property type="entry name" value="APOPTOSIS-INDUCING FACTOR 1"/>
    <property type="match status" value="1"/>
</dbReference>
<dbReference type="GO" id="GO:0005737">
    <property type="term" value="C:cytoplasm"/>
    <property type="evidence" value="ECO:0007669"/>
    <property type="project" value="TreeGrafter"/>
</dbReference>
<dbReference type="GeneID" id="24131668"/>
<dbReference type="PANTHER" id="PTHR43735:SF3">
    <property type="entry name" value="FERROPTOSIS SUPPRESSOR PROTEIN 1"/>
    <property type="match status" value="1"/>
</dbReference>
<dbReference type="KEGG" id="spar:SPRG_09511"/>
<proteinExistence type="inferred from homology"/>
<dbReference type="GO" id="GO:0004174">
    <property type="term" value="F:electron-transferring-flavoprotein dehydrogenase activity"/>
    <property type="evidence" value="ECO:0007669"/>
    <property type="project" value="TreeGrafter"/>
</dbReference>
<name>A0A067CE92_SAPPC</name>
<evidence type="ECO:0000256" key="1">
    <source>
        <dbReference type="ARBA" id="ARBA00006442"/>
    </source>
</evidence>
<feature type="domain" description="FAD/NAD(P)-binding" evidence="5">
    <location>
        <begin position="6"/>
        <end position="76"/>
    </location>
</feature>
<sequence length="99" mass="10524">MVQQPHVVVIGGGPAGIQFAQALASKLSSAVKITVIEKQSFTFHAVGIPRALVDKSYVPKLFIPLDKALQPNVTLLRGAAERINDHDVTLRSIVNGALA</sequence>
<keyword evidence="3" id="KW-0274">FAD</keyword>
<dbReference type="RefSeq" id="XP_012204327.1">
    <property type="nucleotide sequence ID" value="XM_012348937.1"/>
</dbReference>
<evidence type="ECO:0000256" key="2">
    <source>
        <dbReference type="ARBA" id="ARBA00022630"/>
    </source>
</evidence>
<reference evidence="6 7" key="1">
    <citation type="journal article" date="2013" name="PLoS Genet.">
        <title>Distinctive expansion of potential virulence genes in the genome of the oomycete fish pathogen Saprolegnia parasitica.</title>
        <authorList>
            <person name="Jiang R.H."/>
            <person name="de Bruijn I."/>
            <person name="Haas B.J."/>
            <person name="Belmonte R."/>
            <person name="Lobach L."/>
            <person name="Christie J."/>
            <person name="van den Ackerveken G."/>
            <person name="Bottin A."/>
            <person name="Bulone V."/>
            <person name="Diaz-Moreno S.M."/>
            <person name="Dumas B."/>
            <person name="Fan L."/>
            <person name="Gaulin E."/>
            <person name="Govers F."/>
            <person name="Grenville-Briggs L.J."/>
            <person name="Horner N.R."/>
            <person name="Levin J.Z."/>
            <person name="Mammella M."/>
            <person name="Meijer H.J."/>
            <person name="Morris P."/>
            <person name="Nusbaum C."/>
            <person name="Oome S."/>
            <person name="Phillips A.J."/>
            <person name="van Rooyen D."/>
            <person name="Rzeszutek E."/>
            <person name="Saraiva M."/>
            <person name="Secombes C.J."/>
            <person name="Seidl M.F."/>
            <person name="Snel B."/>
            <person name="Stassen J.H."/>
            <person name="Sykes S."/>
            <person name="Tripathy S."/>
            <person name="van den Berg H."/>
            <person name="Vega-Arreguin J.C."/>
            <person name="Wawra S."/>
            <person name="Young S.K."/>
            <person name="Zeng Q."/>
            <person name="Dieguez-Uribeondo J."/>
            <person name="Russ C."/>
            <person name="Tyler B.M."/>
            <person name="van West P."/>
        </authorList>
    </citation>
    <scope>NUCLEOTIDE SEQUENCE [LARGE SCALE GENOMIC DNA]</scope>
    <source>
        <strain evidence="6 7">CBS 223.65</strain>
    </source>
</reference>
<organism evidence="6 7">
    <name type="scientific">Saprolegnia parasitica (strain CBS 223.65)</name>
    <dbReference type="NCBI Taxonomy" id="695850"/>
    <lineage>
        <taxon>Eukaryota</taxon>
        <taxon>Sar</taxon>
        <taxon>Stramenopiles</taxon>
        <taxon>Oomycota</taxon>
        <taxon>Saprolegniomycetes</taxon>
        <taxon>Saprolegniales</taxon>
        <taxon>Saprolegniaceae</taxon>
        <taxon>Saprolegnia</taxon>
    </lineage>
</organism>
<dbReference type="InterPro" id="IPR036188">
    <property type="entry name" value="FAD/NAD-bd_sf"/>
</dbReference>
<dbReference type="VEuPathDB" id="FungiDB:SPRG_09511"/>
<comment type="similarity">
    <text evidence="1">Belongs to the FAD-dependent oxidoreductase family.</text>
</comment>
<keyword evidence="7" id="KW-1185">Reference proteome</keyword>
<evidence type="ECO:0000313" key="7">
    <source>
        <dbReference type="Proteomes" id="UP000030745"/>
    </source>
</evidence>
<keyword evidence="4" id="KW-0560">Oxidoreductase</keyword>
<evidence type="ECO:0000313" key="6">
    <source>
        <dbReference type="EMBL" id="KDO24866.1"/>
    </source>
</evidence>